<proteinExistence type="predicted"/>
<feature type="transmembrane region" description="Helical" evidence="1">
    <location>
        <begin position="7"/>
        <end position="29"/>
    </location>
</feature>
<dbReference type="EMBL" id="WJQS01000003">
    <property type="protein sequence ID" value="MRI85073.1"/>
    <property type="molecule type" value="Genomic_DNA"/>
</dbReference>
<dbReference type="Pfam" id="PF10823">
    <property type="entry name" value="DUF2568"/>
    <property type="match status" value="1"/>
</dbReference>
<dbReference type="AlphaFoldDB" id="A0A6I2GXI4"/>
<accession>A0A6I2GXI4</accession>
<keyword evidence="3" id="KW-1185">Reference proteome</keyword>
<gene>
    <name evidence="2" type="ORF">GIY09_04195</name>
</gene>
<dbReference type="InterPro" id="IPR021214">
    <property type="entry name" value="DUF2568"/>
</dbReference>
<feature type="transmembrane region" description="Helical" evidence="1">
    <location>
        <begin position="35"/>
        <end position="57"/>
    </location>
</feature>
<keyword evidence="1" id="KW-0812">Transmembrane</keyword>
<organism evidence="2 3">
    <name type="scientific">Fundicoccus ignavus</name>
    <dbReference type="NCBI Taxonomy" id="2664442"/>
    <lineage>
        <taxon>Bacteria</taxon>
        <taxon>Bacillati</taxon>
        <taxon>Bacillota</taxon>
        <taxon>Bacilli</taxon>
        <taxon>Lactobacillales</taxon>
        <taxon>Aerococcaceae</taxon>
        <taxon>Fundicoccus</taxon>
    </lineage>
</organism>
<keyword evidence="1" id="KW-1133">Transmembrane helix</keyword>
<protein>
    <submittedName>
        <fullName evidence="2">DUF2568 domain-containing protein</fullName>
    </submittedName>
</protein>
<sequence length="114" mass="13006">MELLKVLNSFLLAFALELVALVFVVYVAWTGFANIWLRLLFGAVCLVIFVVLWGAYFAPKATMRLSMPWVFWGKLLLLSVPAYKMAWNGQYRVAIIYVLVVLGHLMLSAYQETI</sequence>
<feature type="transmembrane region" description="Helical" evidence="1">
    <location>
        <begin position="93"/>
        <end position="110"/>
    </location>
</feature>
<evidence type="ECO:0000256" key="1">
    <source>
        <dbReference type="SAM" id="Phobius"/>
    </source>
</evidence>
<reference evidence="2 3" key="1">
    <citation type="submission" date="2019-11" db="EMBL/GenBank/DDBJ databases">
        <title>Characterisation of Fundicoccus ignavus gen. nov. sp. nov., a novel genus of the family Aerococcaceae isolated from bulk tank milk.</title>
        <authorList>
            <person name="Siebert A."/>
            <person name="Huptas C."/>
            <person name="Wenning M."/>
            <person name="Scherer S."/>
            <person name="Doll E.V."/>
        </authorList>
    </citation>
    <scope>NUCLEOTIDE SEQUENCE [LARGE SCALE GENOMIC DNA]</scope>
    <source>
        <strain evidence="2 3">WS4759</strain>
    </source>
</reference>
<name>A0A6I2GXI4_9LACT</name>
<dbReference type="RefSeq" id="WP_153863308.1">
    <property type="nucleotide sequence ID" value="NZ_WJQS01000003.1"/>
</dbReference>
<evidence type="ECO:0000313" key="2">
    <source>
        <dbReference type="EMBL" id="MRI85073.1"/>
    </source>
</evidence>
<evidence type="ECO:0000313" key="3">
    <source>
        <dbReference type="Proteomes" id="UP000430975"/>
    </source>
</evidence>
<dbReference type="Proteomes" id="UP000430975">
    <property type="component" value="Unassembled WGS sequence"/>
</dbReference>
<keyword evidence="1" id="KW-0472">Membrane</keyword>
<comment type="caution">
    <text evidence="2">The sequence shown here is derived from an EMBL/GenBank/DDBJ whole genome shotgun (WGS) entry which is preliminary data.</text>
</comment>